<dbReference type="Pfam" id="PF26107">
    <property type="entry name" value="BrxR_CTD"/>
    <property type="match status" value="1"/>
</dbReference>
<accession>A0ABZ2VY16</accession>
<gene>
    <name evidence="2" type="ORF">NLK58_13380</name>
</gene>
<feature type="domain" description="DNA-binding transcriptional repressor CapW C-terminal dimerisation" evidence="1">
    <location>
        <begin position="4"/>
        <end position="47"/>
    </location>
</feature>
<name>A0ABZ2VY16_9GAMM</name>
<evidence type="ECO:0000313" key="2">
    <source>
        <dbReference type="EMBL" id="WZF87342.1"/>
    </source>
</evidence>
<proteinExistence type="predicted"/>
<dbReference type="InterPro" id="IPR059020">
    <property type="entry name" value="CapW_CTD"/>
</dbReference>
<organism evidence="2 3">
    <name type="scientific">Marinobacter metalliresistant</name>
    <dbReference type="NCBI Taxonomy" id="2961995"/>
    <lineage>
        <taxon>Bacteria</taxon>
        <taxon>Pseudomonadati</taxon>
        <taxon>Pseudomonadota</taxon>
        <taxon>Gammaproteobacteria</taxon>
        <taxon>Pseudomonadales</taxon>
        <taxon>Marinobacteraceae</taxon>
        <taxon>Marinobacter</taxon>
    </lineage>
</organism>
<evidence type="ECO:0000313" key="3">
    <source>
        <dbReference type="Proteomes" id="UP001475781"/>
    </source>
</evidence>
<dbReference type="EMBL" id="CP101118">
    <property type="protein sequence ID" value="WZF87342.1"/>
    <property type="molecule type" value="Genomic_DNA"/>
</dbReference>
<reference evidence="2 3" key="1">
    <citation type="submission" date="2022-07" db="EMBL/GenBank/DDBJ databases">
        <title>A copper resistant bacterium isolated from sediment samples of deep sea hydrothermal areas.</title>
        <authorList>
            <person name="Zeng X."/>
        </authorList>
    </citation>
    <scope>NUCLEOTIDE SEQUENCE [LARGE SCALE GENOMIC DNA]</scope>
    <source>
        <strain evidence="3">CuT 6</strain>
    </source>
</reference>
<sequence>MGDERYLNVRVRAAMVHYLMLSLNVFLGRERFKPEEQPLVVANPEEIEPFVFG</sequence>
<protein>
    <recommendedName>
        <fullName evidence="1">DNA-binding transcriptional repressor CapW C-terminal dimerisation domain-containing protein</fullName>
    </recommendedName>
</protein>
<keyword evidence="3" id="KW-1185">Reference proteome</keyword>
<evidence type="ECO:0000259" key="1">
    <source>
        <dbReference type="Pfam" id="PF26107"/>
    </source>
</evidence>
<dbReference type="RefSeq" id="WP_341580977.1">
    <property type="nucleotide sequence ID" value="NZ_CP101118.1"/>
</dbReference>
<dbReference type="Proteomes" id="UP001475781">
    <property type="component" value="Chromosome"/>
</dbReference>